<dbReference type="Proteomes" id="UP001604277">
    <property type="component" value="Unassembled WGS sequence"/>
</dbReference>
<evidence type="ECO:0000313" key="2">
    <source>
        <dbReference type="Proteomes" id="UP001604277"/>
    </source>
</evidence>
<reference evidence="2" key="1">
    <citation type="submission" date="2024-07" db="EMBL/GenBank/DDBJ databases">
        <title>Two chromosome-level genome assemblies of Korean endemic species Abeliophyllum distichum and Forsythia ovata (Oleaceae).</title>
        <authorList>
            <person name="Jang H."/>
        </authorList>
    </citation>
    <scope>NUCLEOTIDE SEQUENCE [LARGE SCALE GENOMIC DNA]</scope>
</reference>
<evidence type="ECO:0000313" key="1">
    <source>
        <dbReference type="EMBL" id="KAL2520806.1"/>
    </source>
</evidence>
<keyword evidence="2" id="KW-1185">Reference proteome</keyword>
<dbReference type="PANTHER" id="PTHR33625:SF4">
    <property type="entry name" value="OS08G0179900 PROTEIN"/>
    <property type="match status" value="1"/>
</dbReference>
<gene>
    <name evidence="1" type="ORF">Fot_24729</name>
</gene>
<dbReference type="EMBL" id="JBFOLJ010000007">
    <property type="protein sequence ID" value="KAL2520806.1"/>
    <property type="molecule type" value="Genomic_DNA"/>
</dbReference>
<organism evidence="1 2">
    <name type="scientific">Forsythia ovata</name>
    <dbReference type="NCBI Taxonomy" id="205694"/>
    <lineage>
        <taxon>Eukaryota</taxon>
        <taxon>Viridiplantae</taxon>
        <taxon>Streptophyta</taxon>
        <taxon>Embryophyta</taxon>
        <taxon>Tracheophyta</taxon>
        <taxon>Spermatophyta</taxon>
        <taxon>Magnoliopsida</taxon>
        <taxon>eudicotyledons</taxon>
        <taxon>Gunneridae</taxon>
        <taxon>Pentapetalae</taxon>
        <taxon>asterids</taxon>
        <taxon>lamiids</taxon>
        <taxon>Lamiales</taxon>
        <taxon>Oleaceae</taxon>
        <taxon>Forsythieae</taxon>
        <taxon>Forsythia</taxon>
    </lineage>
</organism>
<accession>A0ABD1U743</accession>
<proteinExistence type="predicted"/>
<comment type="caution">
    <text evidence="1">The sequence shown here is derived from an EMBL/GenBank/DDBJ whole genome shotgun (WGS) entry which is preliminary data.</text>
</comment>
<dbReference type="AlphaFoldDB" id="A0ABD1U743"/>
<sequence length="127" mass="14142">MSLANILYFGKISRDIGSRVYLSSPKSVGYDGLLIADHHPSSSVPSNSQVLETKACVTIQSTPVSGEPMHAIQAFRIRNESSRVQNIVASIVHDANVWNVVLENQELQQFLQSREKGEKSWLCLFIQ</sequence>
<protein>
    <submittedName>
        <fullName evidence="1">Uncharacterized protein</fullName>
    </submittedName>
</protein>
<dbReference type="PANTHER" id="PTHR33625">
    <property type="entry name" value="OS08G0179900 PROTEIN"/>
    <property type="match status" value="1"/>
</dbReference>
<name>A0ABD1U743_9LAMI</name>